<feature type="transmembrane region" description="Helical" evidence="1">
    <location>
        <begin position="40"/>
        <end position="61"/>
    </location>
</feature>
<evidence type="ECO:0000313" key="2">
    <source>
        <dbReference type="EMBL" id="MBE8719366.1"/>
    </source>
</evidence>
<evidence type="ECO:0008006" key="4">
    <source>
        <dbReference type="Google" id="ProtNLM"/>
    </source>
</evidence>
<feature type="transmembrane region" description="Helical" evidence="1">
    <location>
        <begin position="68"/>
        <end position="89"/>
    </location>
</feature>
<keyword evidence="1" id="KW-0812">Transmembrane</keyword>
<feature type="transmembrane region" description="Helical" evidence="1">
    <location>
        <begin position="95"/>
        <end position="116"/>
    </location>
</feature>
<keyword evidence="1" id="KW-0472">Membrane</keyword>
<proteinExistence type="predicted"/>
<reference evidence="2 3" key="1">
    <citation type="submission" date="2018-02" db="EMBL/GenBank/DDBJ databases">
        <title>Sphingobacterium KA21.</title>
        <authorList>
            <person name="Vasarhelyi B.M."/>
            <person name="Deshmukh S."/>
            <person name="Balint B."/>
            <person name="Kukolya J."/>
        </authorList>
    </citation>
    <scope>NUCLEOTIDE SEQUENCE [LARGE SCALE GENOMIC DNA]</scope>
    <source>
        <strain evidence="2 3">Ka21</strain>
    </source>
</reference>
<dbReference type="Proteomes" id="UP000618319">
    <property type="component" value="Unassembled WGS sequence"/>
</dbReference>
<keyword evidence="3" id="KW-1185">Reference proteome</keyword>
<sequence>MENFRRKYIFLIDAVGATVSILCLYLLYSFEELFGMPQRVTSIFIGIAIALSIYSFTCYFLHVRNWRLYLVIIAVLNIIYCIFTIFQIVQNSSSITLLGFIYFIVELLIILSVATYELKLTTKQPAS</sequence>
<evidence type="ECO:0000313" key="3">
    <source>
        <dbReference type="Proteomes" id="UP000618319"/>
    </source>
</evidence>
<evidence type="ECO:0000256" key="1">
    <source>
        <dbReference type="SAM" id="Phobius"/>
    </source>
</evidence>
<name>A0ABR9T207_9SPHI</name>
<organism evidence="2 3">
    <name type="scientific">Sphingobacterium pedocola</name>
    <dbReference type="NCBI Taxonomy" id="2082722"/>
    <lineage>
        <taxon>Bacteria</taxon>
        <taxon>Pseudomonadati</taxon>
        <taxon>Bacteroidota</taxon>
        <taxon>Sphingobacteriia</taxon>
        <taxon>Sphingobacteriales</taxon>
        <taxon>Sphingobacteriaceae</taxon>
        <taxon>Sphingobacterium</taxon>
    </lineage>
</organism>
<gene>
    <name evidence="2" type="ORF">C4F40_01305</name>
</gene>
<keyword evidence="1" id="KW-1133">Transmembrane helix</keyword>
<comment type="caution">
    <text evidence="2">The sequence shown here is derived from an EMBL/GenBank/DDBJ whole genome shotgun (WGS) entry which is preliminary data.</text>
</comment>
<accession>A0ABR9T207</accession>
<dbReference type="EMBL" id="PSKQ01000010">
    <property type="protein sequence ID" value="MBE8719366.1"/>
    <property type="molecule type" value="Genomic_DNA"/>
</dbReference>
<protein>
    <recommendedName>
        <fullName evidence="4">DUF2127 domain-containing protein</fullName>
    </recommendedName>
</protein>
<feature type="transmembrane region" description="Helical" evidence="1">
    <location>
        <begin position="7"/>
        <end position="28"/>
    </location>
</feature>